<organism evidence="1 2">
    <name type="scientific">Anaerosalibacter massiliensis</name>
    <dbReference type="NCBI Taxonomy" id="1347392"/>
    <lineage>
        <taxon>Bacteria</taxon>
        <taxon>Bacillati</taxon>
        <taxon>Bacillota</taxon>
        <taxon>Tissierellia</taxon>
        <taxon>Tissierellales</taxon>
        <taxon>Sporanaerobacteraceae</taxon>
        <taxon>Anaerosalibacter</taxon>
    </lineage>
</organism>
<dbReference type="Proteomes" id="UP001142078">
    <property type="component" value="Unassembled WGS sequence"/>
</dbReference>
<gene>
    <name evidence="1" type="ORF">NSA23_15395</name>
</gene>
<dbReference type="AlphaFoldDB" id="A0A9X2MK14"/>
<accession>A0A9X2MK14</accession>
<reference evidence="1" key="1">
    <citation type="submission" date="2022-07" db="EMBL/GenBank/DDBJ databases">
        <title>Enhanced cultured diversity of the mouse gut microbiota enables custom-made synthetic communities.</title>
        <authorList>
            <person name="Afrizal A."/>
        </authorList>
    </citation>
    <scope>NUCLEOTIDE SEQUENCE</scope>
    <source>
        <strain evidence="1">DSM 29482</strain>
    </source>
</reference>
<keyword evidence="2" id="KW-1185">Reference proteome</keyword>
<comment type="caution">
    <text evidence="1">The sequence shown here is derived from an EMBL/GenBank/DDBJ whole genome shotgun (WGS) entry which is preliminary data.</text>
</comment>
<dbReference type="RefSeq" id="WP_187116610.1">
    <property type="nucleotide sequence ID" value="NZ_CABKTM010000005.1"/>
</dbReference>
<sequence length="150" mass="17729">MPFFIPSRLVEFEYLGGNGERDLEYEELAKDYQDEIDFAFFVVNFNYSKDEYLALTPKEKLFIMKAWETKLVSDTTHFRNATLNAVNNALRKKNKKFIELWKKKQKKLDKDFAEFSMDSVIKTEEKEGKSWVDKIYRANGMTTPKKKGGR</sequence>
<dbReference type="EMBL" id="JANJZL010000019">
    <property type="protein sequence ID" value="MCR2045485.1"/>
    <property type="molecule type" value="Genomic_DNA"/>
</dbReference>
<name>A0A9X2MK14_9FIRM</name>
<evidence type="ECO:0000313" key="1">
    <source>
        <dbReference type="EMBL" id="MCR2045485.1"/>
    </source>
</evidence>
<evidence type="ECO:0000313" key="2">
    <source>
        <dbReference type="Proteomes" id="UP001142078"/>
    </source>
</evidence>
<proteinExistence type="predicted"/>
<protein>
    <submittedName>
        <fullName evidence="1">Uncharacterized protein</fullName>
    </submittedName>
</protein>